<dbReference type="SUPFAM" id="SSF47862">
    <property type="entry name" value="Saposin"/>
    <property type="match status" value="1"/>
</dbReference>
<keyword evidence="3" id="KW-0378">Hydrolase</keyword>
<keyword evidence="2" id="KW-0732">Signal</keyword>
<sequence length="291" mass="32593">MNYSRMLWDMEYSQKSGHLSLFVDKAMKLLDLRQVMTEVETSVMSKVSCTACKVGAGLLQHFIKAGKGEEEILNSIFQFCVSLKIQSVRVCQGITLLMGGEVIYVLKEVEMSPAQICSFVIGDACEDVYNPLHDWEVVFPPVNKPTIKPPVSPLEGAPNFKVLHISDTHYDPYYQEGTNAECNEPLCCRLTNGPALTPSAAAGKWGDYRKCDTPKRTVDHMLNHIAATHPDIDYIIWTGDLPPHDVWNQTRDENLKILRDTVKQMVKTFPGVPIFPSLGNHESAPVNRNIT</sequence>
<evidence type="ECO:0000256" key="8">
    <source>
        <dbReference type="ARBA" id="ARBA00059094"/>
    </source>
</evidence>
<comment type="catalytic activity">
    <reaction evidence="7">
        <text>a sphingomyelin + H2O = phosphocholine + an N-acylsphing-4-enine + H(+)</text>
        <dbReference type="Rhea" id="RHEA:19253"/>
        <dbReference type="ChEBI" id="CHEBI:15377"/>
        <dbReference type="ChEBI" id="CHEBI:15378"/>
        <dbReference type="ChEBI" id="CHEBI:17636"/>
        <dbReference type="ChEBI" id="CHEBI:52639"/>
        <dbReference type="ChEBI" id="CHEBI:295975"/>
        <dbReference type="EC" id="3.1.4.12"/>
    </reaction>
    <physiologicalReaction direction="left-to-right" evidence="7">
        <dbReference type="Rhea" id="RHEA:19254"/>
    </physiologicalReaction>
</comment>
<dbReference type="GO" id="GO:0005615">
    <property type="term" value="C:extracellular space"/>
    <property type="evidence" value="ECO:0007669"/>
    <property type="project" value="TreeGrafter"/>
</dbReference>
<dbReference type="Gene3D" id="3.60.21.10">
    <property type="match status" value="1"/>
</dbReference>
<evidence type="ECO:0000313" key="10">
    <source>
        <dbReference type="EMBL" id="OXU28041.1"/>
    </source>
</evidence>
<dbReference type="AlphaFoldDB" id="A0A232FB28"/>
<proteinExistence type="predicted"/>
<dbReference type="InterPro" id="IPR011001">
    <property type="entry name" value="Saposin-like"/>
</dbReference>
<accession>A0A232FB28</accession>
<keyword evidence="1" id="KW-0479">Metal-binding</keyword>
<keyword evidence="6" id="KW-0326">Glycosidase</keyword>
<evidence type="ECO:0000313" key="11">
    <source>
        <dbReference type="Proteomes" id="UP000215335"/>
    </source>
</evidence>
<dbReference type="GO" id="GO:0016020">
    <property type="term" value="C:membrane"/>
    <property type="evidence" value="ECO:0007669"/>
    <property type="project" value="GOC"/>
</dbReference>
<dbReference type="PANTHER" id="PTHR10340:SF34">
    <property type="entry name" value="SPHINGOMYELIN PHOSPHODIESTERASE"/>
    <property type="match status" value="1"/>
</dbReference>
<dbReference type="GO" id="GO:0046513">
    <property type="term" value="P:ceramide biosynthetic process"/>
    <property type="evidence" value="ECO:0007669"/>
    <property type="project" value="TreeGrafter"/>
</dbReference>
<dbReference type="InterPro" id="IPR008139">
    <property type="entry name" value="SaposinB_dom"/>
</dbReference>
<keyword evidence="5" id="KW-0325">Glycoprotein</keyword>
<feature type="domain" description="Saposin B-type" evidence="9">
    <location>
        <begin position="45"/>
        <end position="129"/>
    </location>
</feature>
<organism evidence="10 11">
    <name type="scientific">Trichomalopsis sarcophagae</name>
    <dbReference type="NCBI Taxonomy" id="543379"/>
    <lineage>
        <taxon>Eukaryota</taxon>
        <taxon>Metazoa</taxon>
        <taxon>Ecdysozoa</taxon>
        <taxon>Arthropoda</taxon>
        <taxon>Hexapoda</taxon>
        <taxon>Insecta</taxon>
        <taxon>Pterygota</taxon>
        <taxon>Neoptera</taxon>
        <taxon>Endopterygota</taxon>
        <taxon>Hymenoptera</taxon>
        <taxon>Apocrita</taxon>
        <taxon>Proctotrupomorpha</taxon>
        <taxon>Chalcidoidea</taxon>
        <taxon>Pteromalidae</taxon>
        <taxon>Pteromalinae</taxon>
        <taxon>Trichomalopsis</taxon>
    </lineage>
</organism>
<evidence type="ECO:0000256" key="1">
    <source>
        <dbReference type="ARBA" id="ARBA00022723"/>
    </source>
</evidence>
<dbReference type="PROSITE" id="PS50015">
    <property type="entry name" value="SAP_B"/>
    <property type="match status" value="1"/>
</dbReference>
<evidence type="ECO:0000256" key="5">
    <source>
        <dbReference type="ARBA" id="ARBA00023180"/>
    </source>
</evidence>
<dbReference type="OrthoDB" id="282973at2759"/>
<evidence type="ECO:0000256" key="3">
    <source>
        <dbReference type="ARBA" id="ARBA00022801"/>
    </source>
</evidence>
<dbReference type="InterPro" id="IPR004843">
    <property type="entry name" value="Calcineurin-like_PHP"/>
</dbReference>
<dbReference type="GO" id="GO:0046872">
    <property type="term" value="F:metal ion binding"/>
    <property type="evidence" value="ECO:0007669"/>
    <property type="project" value="UniProtKB-KW"/>
</dbReference>
<evidence type="ECO:0000256" key="4">
    <source>
        <dbReference type="ARBA" id="ARBA00023157"/>
    </source>
</evidence>
<reference evidence="10 11" key="1">
    <citation type="journal article" date="2017" name="Curr. Biol.">
        <title>The Evolution of Venom by Co-option of Single-Copy Genes.</title>
        <authorList>
            <person name="Martinson E.O."/>
            <person name="Mrinalini"/>
            <person name="Kelkar Y.D."/>
            <person name="Chang C.H."/>
            <person name="Werren J.H."/>
        </authorList>
    </citation>
    <scope>NUCLEOTIDE SEQUENCE [LARGE SCALE GENOMIC DNA]</scope>
    <source>
        <strain evidence="10 11">Alberta</strain>
        <tissue evidence="10">Whole body</tissue>
    </source>
</reference>
<dbReference type="FunFam" id="1.10.225.10:FF:000010">
    <property type="entry name" value="Sphingomyelin phosphodiesterase"/>
    <property type="match status" value="1"/>
</dbReference>
<name>A0A232FB28_9HYME</name>
<evidence type="ECO:0000256" key="2">
    <source>
        <dbReference type="ARBA" id="ARBA00022729"/>
    </source>
</evidence>
<comment type="caution">
    <text evidence="10">The sequence shown here is derived from an EMBL/GenBank/DDBJ whole genome shotgun (WGS) entry which is preliminary data.</text>
</comment>
<dbReference type="GO" id="GO:0006685">
    <property type="term" value="P:sphingomyelin catabolic process"/>
    <property type="evidence" value="ECO:0007669"/>
    <property type="project" value="TreeGrafter"/>
</dbReference>
<dbReference type="Pfam" id="PF00149">
    <property type="entry name" value="Metallophos"/>
    <property type="match status" value="1"/>
</dbReference>
<dbReference type="SMART" id="SM00741">
    <property type="entry name" value="SapB"/>
    <property type="match status" value="1"/>
</dbReference>
<dbReference type="Gene3D" id="1.10.225.10">
    <property type="entry name" value="Saposin-like"/>
    <property type="match status" value="1"/>
</dbReference>
<evidence type="ECO:0000256" key="7">
    <source>
        <dbReference type="ARBA" id="ARBA00047268"/>
    </source>
</evidence>
<evidence type="ECO:0000259" key="9">
    <source>
        <dbReference type="PROSITE" id="PS50015"/>
    </source>
</evidence>
<dbReference type="EMBL" id="NNAY01000488">
    <property type="protein sequence ID" value="OXU28041.1"/>
    <property type="molecule type" value="Genomic_DNA"/>
</dbReference>
<dbReference type="STRING" id="543379.A0A232FB28"/>
<keyword evidence="4" id="KW-1015">Disulfide bond</keyword>
<protein>
    <recommendedName>
        <fullName evidence="9">Saposin B-type domain-containing protein</fullName>
    </recommendedName>
</protein>
<keyword evidence="11" id="KW-1185">Reference proteome</keyword>
<comment type="function">
    <text evidence="8">Converts sphingomyelin to ceramide.</text>
</comment>
<dbReference type="GO" id="GO:0016798">
    <property type="term" value="F:hydrolase activity, acting on glycosyl bonds"/>
    <property type="evidence" value="ECO:0007669"/>
    <property type="project" value="UniProtKB-KW"/>
</dbReference>
<evidence type="ECO:0000256" key="6">
    <source>
        <dbReference type="ARBA" id="ARBA00023295"/>
    </source>
</evidence>
<gene>
    <name evidence="10" type="ORF">TSAR_013948</name>
</gene>
<dbReference type="SUPFAM" id="SSF56300">
    <property type="entry name" value="Metallo-dependent phosphatases"/>
    <property type="match status" value="1"/>
</dbReference>
<dbReference type="Proteomes" id="UP000215335">
    <property type="component" value="Unassembled WGS sequence"/>
</dbReference>
<dbReference type="GO" id="GO:0005764">
    <property type="term" value="C:lysosome"/>
    <property type="evidence" value="ECO:0007669"/>
    <property type="project" value="TreeGrafter"/>
</dbReference>
<dbReference type="PANTHER" id="PTHR10340">
    <property type="entry name" value="SPHINGOMYELIN PHOSPHODIESTERASE"/>
    <property type="match status" value="1"/>
</dbReference>
<dbReference type="GO" id="GO:0061750">
    <property type="term" value="F:acid sphingomyelin phosphodiesterase activity"/>
    <property type="evidence" value="ECO:0007669"/>
    <property type="project" value="TreeGrafter"/>
</dbReference>
<dbReference type="InterPro" id="IPR029052">
    <property type="entry name" value="Metallo-depent_PP-like"/>
</dbReference>